<dbReference type="EMBL" id="KI394757">
    <property type="protein sequence ID" value="ERN01636.1"/>
    <property type="molecule type" value="Genomic_DNA"/>
</dbReference>
<dbReference type="Proteomes" id="UP000017836">
    <property type="component" value="Unassembled WGS sequence"/>
</dbReference>
<organism evidence="1 2">
    <name type="scientific">Amborella trichopoda</name>
    <dbReference type="NCBI Taxonomy" id="13333"/>
    <lineage>
        <taxon>Eukaryota</taxon>
        <taxon>Viridiplantae</taxon>
        <taxon>Streptophyta</taxon>
        <taxon>Embryophyta</taxon>
        <taxon>Tracheophyta</taxon>
        <taxon>Spermatophyta</taxon>
        <taxon>Magnoliopsida</taxon>
        <taxon>Amborellales</taxon>
        <taxon>Amborellaceae</taxon>
        <taxon>Amborella</taxon>
    </lineage>
</organism>
<dbReference type="HOGENOM" id="CLU_2761184_0_0_1"/>
<dbReference type="AlphaFoldDB" id="W1P237"/>
<gene>
    <name evidence="1" type="ORF">AMTR_s00090p00091780</name>
</gene>
<evidence type="ECO:0000313" key="2">
    <source>
        <dbReference type="Proteomes" id="UP000017836"/>
    </source>
</evidence>
<accession>W1P237</accession>
<sequence length="70" mass="8364">MSCLQPLEIKTCRKLRKLPQGLEHTSTLQRVHCSYFGKEFSGRVLDDAPPHLWRETRRDYHNQEWKRAAL</sequence>
<evidence type="ECO:0000313" key="1">
    <source>
        <dbReference type="EMBL" id="ERN01636.1"/>
    </source>
</evidence>
<reference evidence="2" key="1">
    <citation type="journal article" date="2013" name="Science">
        <title>The Amborella genome and the evolution of flowering plants.</title>
        <authorList>
            <consortium name="Amborella Genome Project"/>
        </authorList>
    </citation>
    <scope>NUCLEOTIDE SEQUENCE [LARGE SCALE GENOMIC DNA]</scope>
</reference>
<keyword evidence="2" id="KW-1185">Reference proteome</keyword>
<name>W1P237_AMBTC</name>
<protein>
    <submittedName>
        <fullName evidence="1">Uncharacterized protein</fullName>
    </submittedName>
</protein>
<proteinExistence type="predicted"/>
<dbReference type="Gramene" id="ERN01636">
    <property type="protein sequence ID" value="ERN01636"/>
    <property type="gene ID" value="AMTR_s00090p00091780"/>
</dbReference>